<dbReference type="PANTHER" id="PTHR33112">
    <property type="entry name" value="DOMAIN PROTEIN, PUTATIVE-RELATED"/>
    <property type="match status" value="1"/>
</dbReference>
<gene>
    <name evidence="2" type="ORF">ST47_g971</name>
</gene>
<dbReference type="AlphaFoldDB" id="A0A163LL08"/>
<dbReference type="OrthoDB" id="5135333at2759"/>
<feature type="compositionally biased region" description="Polar residues" evidence="1">
    <location>
        <begin position="713"/>
        <end position="722"/>
    </location>
</feature>
<evidence type="ECO:0000313" key="2">
    <source>
        <dbReference type="EMBL" id="KZM27883.1"/>
    </source>
</evidence>
<feature type="compositionally biased region" description="Basic and acidic residues" evidence="1">
    <location>
        <begin position="680"/>
        <end position="704"/>
    </location>
</feature>
<keyword evidence="3" id="KW-1185">Reference proteome</keyword>
<evidence type="ECO:0000256" key="1">
    <source>
        <dbReference type="SAM" id="MobiDB-lite"/>
    </source>
</evidence>
<protein>
    <submittedName>
        <fullName evidence="2">Uncharacterized protein</fullName>
    </submittedName>
</protein>
<dbReference type="Pfam" id="PF06985">
    <property type="entry name" value="HET"/>
    <property type="match status" value="1"/>
</dbReference>
<evidence type="ECO:0000313" key="3">
    <source>
        <dbReference type="Proteomes" id="UP000076837"/>
    </source>
</evidence>
<accession>A0A163LL08</accession>
<dbReference type="Proteomes" id="UP000076837">
    <property type="component" value="Unassembled WGS sequence"/>
</dbReference>
<feature type="region of interest" description="Disordered" evidence="1">
    <location>
        <begin position="652"/>
        <end position="750"/>
    </location>
</feature>
<feature type="compositionally biased region" description="Basic and acidic residues" evidence="1">
    <location>
        <begin position="739"/>
        <end position="749"/>
    </location>
</feature>
<organism evidence="2 3">
    <name type="scientific">Didymella rabiei</name>
    <name type="common">Chickpea ascochyta blight fungus</name>
    <name type="synonym">Mycosphaerella rabiei</name>
    <dbReference type="NCBI Taxonomy" id="5454"/>
    <lineage>
        <taxon>Eukaryota</taxon>
        <taxon>Fungi</taxon>
        <taxon>Dikarya</taxon>
        <taxon>Ascomycota</taxon>
        <taxon>Pezizomycotina</taxon>
        <taxon>Dothideomycetes</taxon>
        <taxon>Pleosporomycetidae</taxon>
        <taxon>Pleosporales</taxon>
        <taxon>Pleosporineae</taxon>
        <taxon>Didymellaceae</taxon>
        <taxon>Ascochyta</taxon>
    </lineage>
</organism>
<comment type="caution">
    <text evidence="2">The sequence shown here is derived from an EMBL/GenBank/DDBJ whole genome shotgun (WGS) entry which is preliminary data.</text>
</comment>
<dbReference type="EMBL" id="JYNV01000048">
    <property type="protein sequence ID" value="KZM27883.1"/>
    <property type="molecule type" value="Genomic_DNA"/>
</dbReference>
<reference evidence="2 3" key="1">
    <citation type="journal article" date="2016" name="Sci. Rep.">
        <title>Draft genome sequencing and secretome analysis of fungal phytopathogen Ascochyta rabiei provides insight into the necrotrophic effector repertoire.</title>
        <authorList>
            <person name="Verma S."/>
            <person name="Gazara R.K."/>
            <person name="Nizam S."/>
            <person name="Parween S."/>
            <person name="Chattopadhyay D."/>
            <person name="Verma P.K."/>
        </authorList>
    </citation>
    <scope>NUCLEOTIDE SEQUENCE [LARGE SCALE GENOMIC DNA]</scope>
    <source>
        <strain evidence="2 3">ArDII</strain>
    </source>
</reference>
<dbReference type="PANTHER" id="PTHR33112:SF12">
    <property type="entry name" value="HETEROKARYON INCOMPATIBILITY DOMAIN-CONTAINING PROTEIN"/>
    <property type="match status" value="1"/>
</dbReference>
<name>A0A163LL08_DIDRA</name>
<dbReference type="InterPro" id="IPR010730">
    <property type="entry name" value="HET"/>
</dbReference>
<proteinExistence type="predicted"/>
<sequence length="1013" mass="117262">MSHSDEDEHGSQSDTLVEQCEICRSLNLDIDNFIVRPSRQPGRRRKPSTFPLVSSTASLKLGTFKSISERHLDGCSFCGLVLASARTSSPRSNGEETQSGAVCYMRWEIDGRRAAANTHTGGQDVGFQTPGGITRRIRLCWDEADLEDAYLVAVAQQRYLTTLSDAHRAWSADSLFLGRQIDHNGLNQARLNSWIDLCKTHHPHPCNDWYSSETPQKFRDMLTHSYFGVIDVVNMQLVQLPTYPSRQGARPASYAALSYVWGEDKTTFRTLKNNVNALRMHGGLERFLPELSPVIRDAIDLVRRLDLQFIWIDALCIIQDSEDSWRLNAYNMDVIYGNAELTICAADGDGADTGLKAARPSATRSPHIAECGEDLYLMLVRTPESYIKASTWNTRAWTFQERLMSRRCLIFVEGRVFFQCPSTGMSEDIYADRDGTGWSLDLVDAPMRMFKQISERSFWVYMNLAQLYSSRKLTKKKDILAAFWGITIRMKRIMRAPFIFGLPSSHFDLAILWQHMGPASRREPRSAEELSEYGEHRFPTWSWTGWTGPSISYSHDTLGDCLENTKEWLRNHTWIRWYIRDGTGDLRPLWDEPTWRIDDSKDIKWQGYGYKRTSGAYIPTDYTERRNNWSLSHMQEDIEVQTKWVIERDGSPSRSLTHRYFGPETRSNGGRNDAGINRPLDYRPEQDAHWTARDSQPDNSRSEPPENNEFLANRSSGSQRDVQLNRHYEHFPGPMRSHTYPDDPTETRSQRPQLQKQWIEQKVTFEDDALHGQRHENGAAMVQEVNETRSAPRVLSQRWEIRSTGSERERNIVPPAYNSDRGRDELKPKYDDMFMPNEDVQPWQTESSPEFFISPKEYPYPPVIHPHNRNPNSGRSPLMPLLQFWTWYAQLNIACRAKDAPAEANLHPGLERCSIADDNGDWCGSVVLNKKWVKKCRYAQQEFIAISEAKAFSLLECELWTYYIPKERHESEWDVFYVLLIERKEEKWERVGLGKVFKEAFMRTAQWREIMLN</sequence>